<dbReference type="Pfam" id="PF03279">
    <property type="entry name" value="Lip_A_acyltrans"/>
    <property type="match status" value="1"/>
</dbReference>
<keyword evidence="3" id="KW-0997">Cell inner membrane</keyword>
<evidence type="ECO:0000256" key="2">
    <source>
        <dbReference type="ARBA" id="ARBA00022475"/>
    </source>
</evidence>
<comment type="caution">
    <text evidence="8">The sequence shown here is derived from an EMBL/GenBank/DDBJ whole genome shotgun (WGS) entry which is preliminary data.</text>
</comment>
<keyword evidence="7" id="KW-1133">Transmembrane helix</keyword>
<dbReference type="GO" id="GO:0016746">
    <property type="term" value="F:acyltransferase activity"/>
    <property type="evidence" value="ECO:0007669"/>
    <property type="project" value="UniProtKB-KW"/>
</dbReference>
<sequence length="282" mass="33638">MLFFRMLSRLPMPLLYGFSDFLFFLTFYIIKYRKKVVLMNIQNSFPEKTSKEHQKLAKDFYHNLCDVIVESLKLLTISVKDLEKMVEINGQDVIDECLRNNEVMLIMSSHINCWELIPPRTTQTGVLIDVIYKPLSNPFFDKLMYTIRSRFNITPIPMKQTFREMVKKKGQPRIVGIISDQAAETPDLAYWTTFLHQETDFFLGTEKMARSFNYPILYGELVRKRRGKYVINYSLLVERPYDQYQLGEITEIYARTLEKSIQENPSDWLWSHRRFKHKRVNK</sequence>
<keyword evidence="4" id="KW-0808">Transferase</keyword>
<evidence type="ECO:0000313" key="9">
    <source>
        <dbReference type="Proteomes" id="UP001236507"/>
    </source>
</evidence>
<dbReference type="Proteomes" id="UP001236507">
    <property type="component" value="Unassembled WGS sequence"/>
</dbReference>
<proteinExistence type="predicted"/>
<dbReference type="InterPro" id="IPR004960">
    <property type="entry name" value="LipA_acyltrans"/>
</dbReference>
<dbReference type="PANTHER" id="PTHR30606:SF10">
    <property type="entry name" value="PHOSPHATIDYLINOSITOL MANNOSIDE ACYLTRANSFERASE"/>
    <property type="match status" value="1"/>
</dbReference>
<comment type="subcellular location">
    <subcellularLocation>
        <location evidence="1">Cell inner membrane</location>
    </subcellularLocation>
</comment>
<dbReference type="CDD" id="cd07984">
    <property type="entry name" value="LPLAT_LABLAT-like"/>
    <property type="match status" value="1"/>
</dbReference>
<keyword evidence="5 7" id="KW-0472">Membrane</keyword>
<dbReference type="EMBL" id="JASHIF010000009">
    <property type="protein sequence ID" value="MDI9859817.1"/>
    <property type="molecule type" value="Genomic_DNA"/>
</dbReference>
<evidence type="ECO:0000256" key="4">
    <source>
        <dbReference type="ARBA" id="ARBA00022679"/>
    </source>
</evidence>
<evidence type="ECO:0000313" key="8">
    <source>
        <dbReference type="EMBL" id="MDI9859817.1"/>
    </source>
</evidence>
<evidence type="ECO:0000256" key="7">
    <source>
        <dbReference type="SAM" id="Phobius"/>
    </source>
</evidence>
<evidence type="ECO:0000256" key="6">
    <source>
        <dbReference type="ARBA" id="ARBA00023315"/>
    </source>
</evidence>
<keyword evidence="7" id="KW-0812">Transmembrane</keyword>
<name>A0ABT6Y8B1_9BACT</name>
<evidence type="ECO:0000256" key="5">
    <source>
        <dbReference type="ARBA" id="ARBA00023136"/>
    </source>
</evidence>
<keyword evidence="9" id="KW-1185">Reference proteome</keyword>
<keyword evidence="6 8" id="KW-0012">Acyltransferase</keyword>
<feature type="transmembrane region" description="Helical" evidence="7">
    <location>
        <begin position="12"/>
        <end position="30"/>
    </location>
</feature>
<evidence type="ECO:0000256" key="1">
    <source>
        <dbReference type="ARBA" id="ARBA00004533"/>
    </source>
</evidence>
<accession>A0ABT6Y8B1</accession>
<gene>
    <name evidence="8" type="ORF">QM524_11410</name>
</gene>
<dbReference type="PANTHER" id="PTHR30606">
    <property type="entry name" value="LIPID A BIOSYNTHESIS LAUROYL ACYLTRANSFERASE"/>
    <property type="match status" value="1"/>
</dbReference>
<protein>
    <submittedName>
        <fullName evidence="8">Lysophospholipid acyltransferase family protein</fullName>
    </submittedName>
</protein>
<dbReference type="RefSeq" id="WP_283344683.1">
    <property type="nucleotide sequence ID" value="NZ_JASHIF010000009.1"/>
</dbReference>
<organism evidence="8 9">
    <name type="scientific">Flectobacillus roseus</name>
    <dbReference type="NCBI Taxonomy" id="502259"/>
    <lineage>
        <taxon>Bacteria</taxon>
        <taxon>Pseudomonadati</taxon>
        <taxon>Bacteroidota</taxon>
        <taxon>Cytophagia</taxon>
        <taxon>Cytophagales</taxon>
        <taxon>Flectobacillaceae</taxon>
        <taxon>Flectobacillus</taxon>
    </lineage>
</organism>
<evidence type="ECO:0000256" key="3">
    <source>
        <dbReference type="ARBA" id="ARBA00022519"/>
    </source>
</evidence>
<reference evidence="8 9" key="1">
    <citation type="submission" date="2023-05" db="EMBL/GenBank/DDBJ databases">
        <title>Novel species of genus Flectobacillus isolated from stream in China.</title>
        <authorList>
            <person name="Lu H."/>
        </authorList>
    </citation>
    <scope>NUCLEOTIDE SEQUENCE [LARGE SCALE GENOMIC DNA]</scope>
    <source>
        <strain evidence="8 9">KCTC 42575</strain>
    </source>
</reference>
<keyword evidence="2" id="KW-1003">Cell membrane</keyword>